<dbReference type="SMART" id="SM00345">
    <property type="entry name" value="HTH_GNTR"/>
    <property type="match status" value="2"/>
</dbReference>
<dbReference type="InterPro" id="IPR036388">
    <property type="entry name" value="WH-like_DNA-bd_sf"/>
</dbReference>
<dbReference type="Gene3D" id="1.10.10.10">
    <property type="entry name" value="Winged helix-like DNA-binding domain superfamily/Winged helix DNA-binding domain"/>
    <property type="match status" value="2"/>
</dbReference>
<keyword evidence="1" id="KW-0805">Transcription regulation</keyword>
<dbReference type="PROSITE" id="PS50949">
    <property type="entry name" value="HTH_GNTR"/>
    <property type="match status" value="2"/>
</dbReference>
<dbReference type="Pfam" id="PF00392">
    <property type="entry name" value="GntR"/>
    <property type="match status" value="2"/>
</dbReference>
<reference evidence="5" key="1">
    <citation type="submission" date="2018-08" db="EMBL/GenBank/DDBJ databases">
        <title>A genome reference for cultivated species of the human gut microbiota.</title>
        <authorList>
            <person name="Zou Y."/>
            <person name="Xue W."/>
            <person name="Luo G."/>
        </authorList>
    </citation>
    <scope>NUCLEOTIDE SEQUENCE [LARGE SCALE GENOMIC DNA]</scope>
    <source>
        <strain evidence="5">TF05-5AC</strain>
    </source>
</reference>
<dbReference type="GeneID" id="97986669"/>
<accession>A0A3E3I7K0</accession>
<gene>
    <name evidence="5" type="ORF">DXC51_07195</name>
</gene>
<dbReference type="AlphaFoldDB" id="A0A3E3I7K0"/>
<dbReference type="GO" id="GO:0003677">
    <property type="term" value="F:DNA binding"/>
    <property type="evidence" value="ECO:0007669"/>
    <property type="project" value="UniProtKB-KW"/>
</dbReference>
<evidence type="ECO:0000256" key="1">
    <source>
        <dbReference type="ARBA" id="ARBA00023015"/>
    </source>
</evidence>
<protein>
    <submittedName>
        <fullName evidence="5">GntR family transcriptional regulator</fullName>
    </submittedName>
</protein>
<keyword evidence="3" id="KW-0804">Transcription</keyword>
<dbReference type="InterPro" id="IPR036390">
    <property type="entry name" value="WH_DNA-bd_sf"/>
</dbReference>
<comment type="caution">
    <text evidence="5">The sequence shown here is derived from an EMBL/GenBank/DDBJ whole genome shotgun (WGS) entry which is preliminary data.</text>
</comment>
<dbReference type="PANTHER" id="PTHR43537">
    <property type="entry name" value="TRANSCRIPTIONAL REGULATOR, GNTR FAMILY"/>
    <property type="match status" value="1"/>
</dbReference>
<dbReference type="CDD" id="cd07377">
    <property type="entry name" value="WHTH_GntR"/>
    <property type="match status" value="1"/>
</dbReference>
<feature type="domain" description="HTH gntR-type" evidence="4">
    <location>
        <begin position="245"/>
        <end position="313"/>
    </location>
</feature>
<dbReference type="EMBL" id="QVLV01000004">
    <property type="protein sequence ID" value="RGE62390.1"/>
    <property type="molecule type" value="Genomic_DNA"/>
</dbReference>
<dbReference type="InterPro" id="IPR000524">
    <property type="entry name" value="Tscrpt_reg_HTH_GntR"/>
</dbReference>
<evidence type="ECO:0000313" key="6">
    <source>
        <dbReference type="Proteomes" id="UP000260812"/>
    </source>
</evidence>
<dbReference type="GO" id="GO:0003700">
    <property type="term" value="F:DNA-binding transcription factor activity"/>
    <property type="evidence" value="ECO:0007669"/>
    <property type="project" value="InterPro"/>
</dbReference>
<evidence type="ECO:0000313" key="5">
    <source>
        <dbReference type="EMBL" id="RGE62390.1"/>
    </source>
</evidence>
<keyword evidence="2" id="KW-0238">DNA-binding</keyword>
<evidence type="ECO:0000259" key="4">
    <source>
        <dbReference type="PROSITE" id="PS50949"/>
    </source>
</evidence>
<dbReference type="Proteomes" id="UP000260812">
    <property type="component" value="Unassembled WGS sequence"/>
</dbReference>
<name>A0A3E3I7K0_9FIRM</name>
<evidence type="ECO:0000256" key="3">
    <source>
        <dbReference type="ARBA" id="ARBA00023163"/>
    </source>
</evidence>
<dbReference type="RefSeq" id="WP_117544179.1">
    <property type="nucleotide sequence ID" value="NZ_QVLV01000004.1"/>
</dbReference>
<keyword evidence="6" id="KW-1185">Reference proteome</keyword>
<dbReference type="SUPFAM" id="SSF46785">
    <property type="entry name" value="Winged helix' DNA-binding domain"/>
    <property type="match status" value="2"/>
</dbReference>
<evidence type="ECO:0000256" key="2">
    <source>
        <dbReference type="ARBA" id="ARBA00023125"/>
    </source>
</evidence>
<proteinExistence type="predicted"/>
<dbReference type="PANTHER" id="PTHR43537:SF5">
    <property type="entry name" value="UXU OPERON TRANSCRIPTIONAL REGULATOR"/>
    <property type="match status" value="1"/>
</dbReference>
<sequence>MENIMELQQIVYSVLKTQISFGVYRFGEQLPTMDEACRLFGVSIKTIRAAYQQLQQDGLIKISKNIGARVTSDYSSEDIRQNVREFFSCRRRSLIDLNHSTWLLLSEAQLTAFKKASSRLLEELEQLARSQNILSPYIMIRFFQMIYGSLHNDLLMRLVWQVSMFFLVPFLSIPENLKGLKPKYNPMLHRIDLCRKKDWDSLSAAIDAYEAQVSSALCLFYDNLGASSAPECQEAFQWSSYKKASQRCYSLCMEILSGISWGLYPAGAMLPSMNKMAEEKQVSVITIRRTLSLLGSIGVTKTVNGIGTYILPLGKVADNCDFTRPIVRKRLLDYVQSLQAFALTCRRITEITVSRLDDAGREQFKERLLLLRRRNRCELAPYGILELILHTAPQQAVRTVYDSLFQQLLWGYAIRNMRGTPEAQNGYYLPHLDALLAYLEQADASGFAAKLECLLHSEVTFAAEQLVRVGIQEASGVLY</sequence>
<organism evidence="5 6">
    <name type="scientific">Eisenbergiella massiliensis</name>
    <dbReference type="NCBI Taxonomy" id="1720294"/>
    <lineage>
        <taxon>Bacteria</taxon>
        <taxon>Bacillati</taxon>
        <taxon>Bacillota</taxon>
        <taxon>Clostridia</taxon>
        <taxon>Lachnospirales</taxon>
        <taxon>Lachnospiraceae</taxon>
        <taxon>Eisenbergiella</taxon>
    </lineage>
</organism>
<feature type="domain" description="HTH gntR-type" evidence="4">
    <location>
        <begin position="5"/>
        <end position="73"/>
    </location>
</feature>